<feature type="compositionally biased region" description="Polar residues" evidence="1">
    <location>
        <begin position="78"/>
        <end position="115"/>
    </location>
</feature>
<feature type="region of interest" description="Disordered" evidence="1">
    <location>
        <begin position="61"/>
        <end position="115"/>
    </location>
</feature>
<accession>A0A4R8LML2</accession>
<reference evidence="2 3" key="1">
    <citation type="submission" date="2019-03" db="EMBL/GenBank/DDBJ databases">
        <title>Genomic Encyclopedia of Type Strains, Phase III (KMG-III): the genomes of soil and plant-associated and newly described type strains.</title>
        <authorList>
            <person name="Whitman W."/>
        </authorList>
    </citation>
    <scope>NUCLEOTIDE SEQUENCE [LARGE SCALE GENOMIC DNA]</scope>
    <source>
        <strain evidence="2 3">LMG 29544</strain>
    </source>
</reference>
<dbReference type="Gene3D" id="2.180.10.10">
    <property type="entry name" value="RHS repeat-associated core"/>
    <property type="match status" value="1"/>
</dbReference>
<keyword evidence="3" id="KW-1185">Reference proteome</keyword>
<sequence>MRGDHTEHTVTNSYDRLGQLTQTSAAGRTLRYTRDAAGNVTDIAWPDGFHVATTYDSYRRPGAAAGKRHGESGEMSGASVSGPNNSQSSDQATQKTTQLKNTNPLLHPSPNLQAF</sequence>
<dbReference type="Proteomes" id="UP000295509">
    <property type="component" value="Unassembled WGS sequence"/>
</dbReference>
<dbReference type="OrthoDB" id="5445630at2"/>
<feature type="region of interest" description="Disordered" evidence="1">
    <location>
        <begin position="1"/>
        <end position="28"/>
    </location>
</feature>
<evidence type="ECO:0000256" key="1">
    <source>
        <dbReference type="SAM" id="MobiDB-lite"/>
    </source>
</evidence>
<evidence type="ECO:0000313" key="2">
    <source>
        <dbReference type="EMBL" id="TDY46570.1"/>
    </source>
</evidence>
<feature type="compositionally biased region" description="Polar residues" evidence="1">
    <location>
        <begin position="9"/>
        <end position="26"/>
    </location>
</feature>
<dbReference type="InterPro" id="IPR031325">
    <property type="entry name" value="RHS_repeat"/>
</dbReference>
<dbReference type="Pfam" id="PF05593">
    <property type="entry name" value="RHS_repeat"/>
    <property type="match status" value="1"/>
</dbReference>
<name>A0A4R8LML2_9BURK</name>
<dbReference type="InterPro" id="IPR006530">
    <property type="entry name" value="YD"/>
</dbReference>
<organism evidence="2 3">
    <name type="scientific">Paraburkholderia rhizosphaerae</name>
    <dbReference type="NCBI Taxonomy" id="480658"/>
    <lineage>
        <taxon>Bacteria</taxon>
        <taxon>Pseudomonadati</taxon>
        <taxon>Pseudomonadota</taxon>
        <taxon>Betaproteobacteria</taxon>
        <taxon>Burkholderiales</taxon>
        <taxon>Burkholderiaceae</taxon>
        <taxon>Paraburkholderia</taxon>
    </lineage>
</organism>
<dbReference type="EMBL" id="SORE01000013">
    <property type="protein sequence ID" value="TDY46570.1"/>
    <property type="molecule type" value="Genomic_DNA"/>
</dbReference>
<gene>
    <name evidence="2" type="ORF">BX592_113199</name>
</gene>
<dbReference type="AlphaFoldDB" id="A0A4R8LML2"/>
<comment type="caution">
    <text evidence="2">The sequence shown here is derived from an EMBL/GenBank/DDBJ whole genome shotgun (WGS) entry which is preliminary data.</text>
</comment>
<protein>
    <submittedName>
        <fullName evidence="2">YD repeat-containing protein</fullName>
    </submittedName>
</protein>
<dbReference type="NCBIfam" id="TIGR01643">
    <property type="entry name" value="YD_repeat_2x"/>
    <property type="match status" value="1"/>
</dbReference>
<proteinExistence type="predicted"/>
<dbReference type="RefSeq" id="WP_134193313.1">
    <property type="nucleotide sequence ID" value="NZ_JBHLUW010000022.1"/>
</dbReference>
<evidence type="ECO:0000313" key="3">
    <source>
        <dbReference type="Proteomes" id="UP000295509"/>
    </source>
</evidence>